<feature type="transmembrane region" description="Helical" evidence="1">
    <location>
        <begin position="21"/>
        <end position="39"/>
    </location>
</feature>
<dbReference type="PANTHER" id="PTHR34473:SF2">
    <property type="entry name" value="UPF0699 TRANSMEMBRANE PROTEIN YDBT"/>
    <property type="match status" value="1"/>
</dbReference>
<keyword evidence="4" id="KW-1185">Reference proteome</keyword>
<dbReference type="PANTHER" id="PTHR34473">
    <property type="entry name" value="UPF0699 TRANSMEMBRANE PROTEIN YDBS"/>
    <property type="match status" value="1"/>
</dbReference>
<evidence type="ECO:0000313" key="3">
    <source>
        <dbReference type="EMBL" id="KGR75508.1"/>
    </source>
</evidence>
<dbReference type="AlphaFoldDB" id="A0A0A3HYQ0"/>
<organism evidence="3 4">
    <name type="scientific">Ureibacillus sinduriensis BLB-1 = JCM 15800</name>
    <dbReference type="NCBI Taxonomy" id="1384057"/>
    <lineage>
        <taxon>Bacteria</taxon>
        <taxon>Bacillati</taxon>
        <taxon>Bacillota</taxon>
        <taxon>Bacilli</taxon>
        <taxon>Bacillales</taxon>
        <taxon>Caryophanaceae</taxon>
        <taxon>Ureibacillus</taxon>
    </lineage>
</organism>
<keyword evidence="1" id="KW-0812">Transmembrane</keyword>
<feature type="transmembrane region" description="Helical" evidence="1">
    <location>
        <begin position="393"/>
        <end position="409"/>
    </location>
</feature>
<dbReference type="STRING" id="1384057.CD33_10215"/>
<evidence type="ECO:0000256" key="1">
    <source>
        <dbReference type="SAM" id="Phobius"/>
    </source>
</evidence>
<keyword evidence="1" id="KW-0472">Membrane</keyword>
<feature type="domain" description="YdbS-like PH" evidence="2">
    <location>
        <begin position="263"/>
        <end position="321"/>
    </location>
</feature>
<dbReference type="Proteomes" id="UP000030408">
    <property type="component" value="Unassembled WGS sequence"/>
</dbReference>
<dbReference type="EMBL" id="JPVO01000050">
    <property type="protein sequence ID" value="KGR75508.1"/>
    <property type="molecule type" value="Genomic_DNA"/>
</dbReference>
<evidence type="ECO:0000313" key="4">
    <source>
        <dbReference type="Proteomes" id="UP000030408"/>
    </source>
</evidence>
<dbReference type="OrthoDB" id="2195155at2"/>
<comment type="caution">
    <text evidence="3">The sequence shown here is derived from an EMBL/GenBank/DDBJ whole genome shotgun (WGS) entry which is preliminary data.</text>
</comment>
<feature type="transmembrane region" description="Helical" evidence="1">
    <location>
        <begin position="367"/>
        <end position="387"/>
    </location>
</feature>
<feature type="transmembrane region" description="Helical" evidence="1">
    <location>
        <begin position="192"/>
        <end position="217"/>
    </location>
</feature>
<name>A0A0A3HYQ0_9BACL</name>
<dbReference type="Pfam" id="PF03703">
    <property type="entry name" value="bPH_2"/>
    <property type="match status" value="3"/>
</dbReference>
<dbReference type="InterPro" id="IPR005182">
    <property type="entry name" value="YdbS-like_PH"/>
</dbReference>
<feature type="transmembrane region" description="Helical" evidence="1">
    <location>
        <begin position="51"/>
        <end position="71"/>
    </location>
</feature>
<proteinExistence type="predicted"/>
<sequence length="496" mass="56732">MSEQRYKLHPISALVDFVKGLKDLIIPVLILFFANGFNVKMNPGDGSFWTNLIPLGILLLVILIGLINGIIKWWTYVYWFEENELRVEYGLLVKKKRYIPFDRIQSFNYKEGIFHRVFGLVQVMVETAGGTNGKPEVILTAITKDAANQIERVTRKRNVDEREPELQDDAPLSVEEVPKSSRVIHKMNTKELIILATTSSSMGVVIAGVGAVLSQFAEYIPFDWIFEEVSHFIKFGFILVILASVVSLLFTWVVAVIITFINYYDFTVIEENERLTVTRGLLEKKRVTIPLNRIQAIKIVENPLRQIFGFAAVAVESASGGFGGEEKKITIFPLIRKKHLYGPLQDLFPQLEWQQTLTKPPKKAKPFFYRIDFIWLIPAIALCSYFWFPYGMLSVLIFIPVILIGLWQFKTTGFAINGNQLTICYRIFSRVTFVVEKKRIQAMERRQTYFQKRKEIATVQVTVMSGLTGASAKVSNLESKDAVVVTDWFEKSTLNQ</sequence>
<keyword evidence="1" id="KW-1133">Transmembrane helix</keyword>
<feature type="domain" description="YdbS-like PH" evidence="2">
    <location>
        <begin position="73"/>
        <end position="152"/>
    </location>
</feature>
<dbReference type="PIRSF" id="PIRSF026631">
    <property type="entry name" value="UCP026631"/>
    <property type="match status" value="1"/>
</dbReference>
<protein>
    <recommendedName>
        <fullName evidence="2">YdbS-like PH domain-containing protein</fullName>
    </recommendedName>
</protein>
<dbReference type="InterPro" id="IPR014529">
    <property type="entry name" value="UCP026631"/>
</dbReference>
<feature type="domain" description="YdbS-like PH" evidence="2">
    <location>
        <begin position="410"/>
        <end position="470"/>
    </location>
</feature>
<dbReference type="eggNOG" id="COG3428">
    <property type="taxonomic scope" value="Bacteria"/>
</dbReference>
<gene>
    <name evidence="3" type="ORF">CD33_10215</name>
</gene>
<reference evidence="3 4" key="1">
    <citation type="submission" date="2014-02" db="EMBL/GenBank/DDBJ databases">
        <title>Draft genome sequence of Lysinibacillus sinduriensis JCM 15800.</title>
        <authorList>
            <person name="Zhang F."/>
            <person name="Wang G."/>
            <person name="Zhang L."/>
        </authorList>
    </citation>
    <scope>NUCLEOTIDE SEQUENCE [LARGE SCALE GENOMIC DNA]</scope>
    <source>
        <strain evidence="3 4">JCM 15800</strain>
    </source>
</reference>
<dbReference type="RefSeq" id="WP_036200458.1">
    <property type="nucleotide sequence ID" value="NZ_AVCY01000006.1"/>
</dbReference>
<feature type="transmembrane region" description="Helical" evidence="1">
    <location>
        <begin position="237"/>
        <end position="264"/>
    </location>
</feature>
<evidence type="ECO:0000259" key="2">
    <source>
        <dbReference type="Pfam" id="PF03703"/>
    </source>
</evidence>
<accession>A0A0A3HYQ0</accession>